<reference evidence="11" key="1">
    <citation type="submission" date="2022-11" db="EMBL/GenBank/DDBJ databases">
        <title>Parathalassolutuus dongxingensis gen. nov., sp. nov., a novel member of family Oceanospirillaceae isolated from a coastal shrimp pond in Guangxi, China.</title>
        <authorList>
            <person name="Chen H."/>
        </authorList>
    </citation>
    <scope>NUCLEOTIDE SEQUENCE</scope>
    <source>
        <strain evidence="11">G-43</strain>
    </source>
</reference>
<dbReference type="InterPro" id="IPR020846">
    <property type="entry name" value="MFS_dom"/>
</dbReference>
<evidence type="ECO:0000256" key="6">
    <source>
        <dbReference type="ARBA" id="ARBA00022989"/>
    </source>
</evidence>
<feature type="transmembrane region" description="Helical" evidence="8">
    <location>
        <begin position="43"/>
        <end position="63"/>
    </location>
</feature>
<evidence type="ECO:0000256" key="8">
    <source>
        <dbReference type="RuleBase" id="RU365088"/>
    </source>
</evidence>
<dbReference type="PROSITE" id="PS00216">
    <property type="entry name" value="SUGAR_TRANSPORT_1"/>
    <property type="match status" value="1"/>
</dbReference>
<dbReference type="Pfam" id="PF07690">
    <property type="entry name" value="MFS_1"/>
    <property type="match status" value="1"/>
</dbReference>
<sequence length="410" mass="42899">MKTPPLPLLSTIALASPLALNLFVPAMPDAAQALGTDISTIQLTFTAYLLTLAIGQLLAGPLADFYGRRPVVISGLLLHSVGSVMALLASDVSWLIAGRVLQAAGGSTAMSLARTIVIDVYGRDGASAKMGYMVMSVAIAQSIAPTLGGFLALWYGWQSSFVIPVLLALLVAGLAWRLLPETCQQRTPELRVGRVLGQYRQLLGSTEYLGYAFSTTWIAAAFYLFVGSAPYLVVQNLGGNSAEFGSWFMAVSLAFMAGSFLSTRLASRFSIDQVVLIGNSLSLLGGLVLFLAVSINWLSLAALFLPMAVVTFGRGLSQPNAQSAAIACATGNAGTASGLMGCIQLVCGSALAQLTPVLMAHGLAYLMLCLALAPALAMVSHGIAIRQRHHANRTDAASQRQTTATASNSR</sequence>
<dbReference type="AlphaFoldDB" id="A0A9X3EHR7"/>
<accession>A0A9X3EHR7</accession>
<dbReference type="InterPro" id="IPR004812">
    <property type="entry name" value="Efflux_drug-R_Bcr/CmlA"/>
</dbReference>
<dbReference type="GO" id="GO:1990961">
    <property type="term" value="P:xenobiotic detoxification by transmembrane export across the plasma membrane"/>
    <property type="evidence" value="ECO:0007669"/>
    <property type="project" value="InterPro"/>
</dbReference>
<feature type="compositionally biased region" description="Low complexity" evidence="9">
    <location>
        <begin position="394"/>
        <end position="410"/>
    </location>
</feature>
<feature type="transmembrane region" description="Helical" evidence="8">
    <location>
        <begin position="208"/>
        <end position="232"/>
    </location>
</feature>
<gene>
    <name evidence="11" type="ORF">OUO13_19675</name>
</gene>
<feature type="transmembrane region" description="Helical" evidence="8">
    <location>
        <begin position="274"/>
        <end position="292"/>
    </location>
</feature>
<evidence type="ECO:0000256" key="4">
    <source>
        <dbReference type="ARBA" id="ARBA00022475"/>
    </source>
</evidence>
<feature type="transmembrane region" description="Helical" evidence="8">
    <location>
        <begin position="134"/>
        <end position="155"/>
    </location>
</feature>
<dbReference type="PROSITE" id="PS50850">
    <property type="entry name" value="MFS"/>
    <property type="match status" value="1"/>
</dbReference>
<dbReference type="SUPFAM" id="SSF103473">
    <property type="entry name" value="MFS general substrate transporter"/>
    <property type="match status" value="1"/>
</dbReference>
<evidence type="ECO:0000256" key="9">
    <source>
        <dbReference type="SAM" id="MobiDB-lite"/>
    </source>
</evidence>
<evidence type="ECO:0000259" key="10">
    <source>
        <dbReference type="PROSITE" id="PS50850"/>
    </source>
</evidence>
<evidence type="ECO:0000256" key="7">
    <source>
        <dbReference type="ARBA" id="ARBA00023136"/>
    </source>
</evidence>
<dbReference type="NCBIfam" id="TIGR00710">
    <property type="entry name" value="efflux_Bcr_CflA"/>
    <property type="match status" value="1"/>
</dbReference>
<name>A0A9X3EHR7_9GAMM</name>
<evidence type="ECO:0000313" key="11">
    <source>
        <dbReference type="EMBL" id="MCY0967406.1"/>
    </source>
</evidence>
<keyword evidence="4" id="KW-1003">Cell membrane</keyword>
<dbReference type="PANTHER" id="PTHR42718">
    <property type="entry name" value="MAJOR FACILITATOR SUPERFAMILY MULTIDRUG TRANSPORTER MFSC"/>
    <property type="match status" value="1"/>
</dbReference>
<comment type="caution">
    <text evidence="8">Lacks conserved residue(s) required for the propagation of feature annotation.</text>
</comment>
<evidence type="ECO:0000256" key="2">
    <source>
        <dbReference type="ARBA" id="ARBA00006236"/>
    </source>
</evidence>
<feature type="transmembrane region" description="Helical" evidence="8">
    <location>
        <begin position="75"/>
        <end position="97"/>
    </location>
</feature>
<feature type="transmembrane region" description="Helical" evidence="8">
    <location>
        <begin position="161"/>
        <end position="179"/>
    </location>
</feature>
<feature type="transmembrane region" description="Helical" evidence="8">
    <location>
        <begin position="103"/>
        <end position="122"/>
    </location>
</feature>
<dbReference type="InterPro" id="IPR011701">
    <property type="entry name" value="MFS"/>
</dbReference>
<feature type="domain" description="Major facilitator superfamily (MFS) profile" evidence="10">
    <location>
        <begin position="5"/>
        <end position="389"/>
    </location>
</feature>
<dbReference type="InterPro" id="IPR036259">
    <property type="entry name" value="MFS_trans_sf"/>
</dbReference>
<comment type="similarity">
    <text evidence="2 8">Belongs to the major facilitator superfamily. Bcr/CmlA family.</text>
</comment>
<feature type="transmembrane region" description="Helical" evidence="8">
    <location>
        <begin position="244"/>
        <end position="262"/>
    </location>
</feature>
<keyword evidence="5 8" id="KW-0812">Transmembrane</keyword>
<keyword evidence="8" id="KW-0997">Cell inner membrane</keyword>
<proteinExistence type="inferred from homology"/>
<dbReference type="EMBL" id="JAPNOA010000059">
    <property type="protein sequence ID" value="MCY0967406.1"/>
    <property type="molecule type" value="Genomic_DNA"/>
</dbReference>
<keyword evidence="12" id="KW-1185">Reference proteome</keyword>
<dbReference type="CDD" id="cd17320">
    <property type="entry name" value="MFS_MdfA_MDR_like"/>
    <property type="match status" value="1"/>
</dbReference>
<keyword evidence="7 8" id="KW-0472">Membrane</keyword>
<dbReference type="Proteomes" id="UP001150830">
    <property type="component" value="Unassembled WGS sequence"/>
</dbReference>
<dbReference type="Gene3D" id="1.20.1720.10">
    <property type="entry name" value="Multidrug resistance protein D"/>
    <property type="match status" value="1"/>
</dbReference>
<feature type="transmembrane region" description="Helical" evidence="8">
    <location>
        <begin position="363"/>
        <end position="384"/>
    </location>
</feature>
<evidence type="ECO:0000256" key="5">
    <source>
        <dbReference type="ARBA" id="ARBA00022692"/>
    </source>
</evidence>
<evidence type="ECO:0000256" key="3">
    <source>
        <dbReference type="ARBA" id="ARBA00022448"/>
    </source>
</evidence>
<keyword evidence="3 8" id="KW-0813">Transport</keyword>
<dbReference type="PRINTS" id="PR01036">
    <property type="entry name" value="TCRTETB"/>
</dbReference>
<dbReference type="RefSeq" id="WP_283175603.1">
    <property type="nucleotide sequence ID" value="NZ_JAPNOA010000059.1"/>
</dbReference>
<feature type="region of interest" description="Disordered" evidence="9">
    <location>
        <begin position="390"/>
        <end position="410"/>
    </location>
</feature>
<dbReference type="GO" id="GO:0005886">
    <property type="term" value="C:plasma membrane"/>
    <property type="evidence" value="ECO:0007669"/>
    <property type="project" value="UniProtKB-SubCell"/>
</dbReference>
<comment type="subcellular location">
    <subcellularLocation>
        <location evidence="8">Cell inner membrane</location>
        <topology evidence="8">Multi-pass membrane protein</topology>
    </subcellularLocation>
    <subcellularLocation>
        <location evidence="1">Cell membrane</location>
        <topology evidence="1">Multi-pass membrane protein</topology>
    </subcellularLocation>
</comment>
<evidence type="ECO:0000256" key="1">
    <source>
        <dbReference type="ARBA" id="ARBA00004651"/>
    </source>
</evidence>
<dbReference type="GO" id="GO:0042910">
    <property type="term" value="F:xenobiotic transmembrane transporter activity"/>
    <property type="evidence" value="ECO:0007669"/>
    <property type="project" value="InterPro"/>
</dbReference>
<evidence type="ECO:0000313" key="12">
    <source>
        <dbReference type="Proteomes" id="UP001150830"/>
    </source>
</evidence>
<keyword evidence="6 8" id="KW-1133">Transmembrane helix</keyword>
<comment type="caution">
    <text evidence="11">The sequence shown here is derived from an EMBL/GenBank/DDBJ whole genome shotgun (WGS) entry which is preliminary data.</text>
</comment>
<dbReference type="InterPro" id="IPR005829">
    <property type="entry name" value="Sugar_transporter_CS"/>
</dbReference>
<protein>
    <recommendedName>
        <fullName evidence="8">Bcr/CflA family efflux transporter</fullName>
    </recommendedName>
</protein>
<dbReference type="PANTHER" id="PTHR42718:SF46">
    <property type="entry name" value="BLR6921 PROTEIN"/>
    <property type="match status" value="1"/>
</dbReference>
<organism evidence="11 12">
    <name type="scientific">Parathalassolituus penaei</name>
    <dbReference type="NCBI Taxonomy" id="2997323"/>
    <lineage>
        <taxon>Bacteria</taxon>
        <taxon>Pseudomonadati</taxon>
        <taxon>Pseudomonadota</taxon>
        <taxon>Gammaproteobacteria</taxon>
        <taxon>Oceanospirillales</taxon>
        <taxon>Oceanospirillaceae</taxon>
        <taxon>Parathalassolituus</taxon>
    </lineage>
</organism>